<keyword evidence="9" id="KW-1185">Reference proteome</keyword>
<dbReference type="AlphaFoldDB" id="A0AB34JSN7"/>
<keyword evidence="5" id="KW-0408">Iron</keyword>
<dbReference type="GO" id="GO:0051213">
    <property type="term" value="F:dioxygenase activity"/>
    <property type="evidence" value="ECO:0007669"/>
    <property type="project" value="UniProtKB-KW"/>
</dbReference>
<dbReference type="InterPro" id="IPR044862">
    <property type="entry name" value="Pro_4_hyd_alph_FE2OG_OXY"/>
</dbReference>
<dbReference type="EMBL" id="JBGBPQ010000005">
    <property type="protein sequence ID" value="KAL1524585.1"/>
    <property type="molecule type" value="Genomic_DNA"/>
</dbReference>
<dbReference type="PROSITE" id="PS51471">
    <property type="entry name" value="FE2OG_OXY"/>
    <property type="match status" value="1"/>
</dbReference>
<dbReference type="SMART" id="SM00702">
    <property type="entry name" value="P4Hc"/>
    <property type="match status" value="1"/>
</dbReference>
<dbReference type="GO" id="GO:0031418">
    <property type="term" value="F:L-ascorbic acid binding"/>
    <property type="evidence" value="ECO:0007669"/>
    <property type="project" value="InterPro"/>
</dbReference>
<dbReference type="GO" id="GO:0016020">
    <property type="term" value="C:membrane"/>
    <property type="evidence" value="ECO:0007669"/>
    <property type="project" value="TreeGrafter"/>
</dbReference>
<keyword evidence="6" id="KW-0812">Transmembrane</keyword>
<keyword evidence="2" id="KW-0479">Metal-binding</keyword>
<keyword evidence="3" id="KW-0223">Dioxygenase</keyword>
<dbReference type="InterPro" id="IPR005123">
    <property type="entry name" value="Oxoglu/Fe-dep_dioxygenase_dom"/>
</dbReference>
<dbReference type="GO" id="GO:0016705">
    <property type="term" value="F:oxidoreductase activity, acting on paired donors, with incorporation or reduction of molecular oxygen"/>
    <property type="evidence" value="ECO:0007669"/>
    <property type="project" value="InterPro"/>
</dbReference>
<comment type="caution">
    <text evidence="8">The sequence shown here is derived from an EMBL/GenBank/DDBJ whole genome shotgun (WGS) entry which is preliminary data.</text>
</comment>
<protein>
    <recommendedName>
        <fullName evidence="7">Fe2OG dioxygenase domain-containing protein</fullName>
    </recommendedName>
</protein>
<organism evidence="8 9">
    <name type="scientific">Prymnesium parvum</name>
    <name type="common">Toxic golden alga</name>
    <dbReference type="NCBI Taxonomy" id="97485"/>
    <lineage>
        <taxon>Eukaryota</taxon>
        <taxon>Haptista</taxon>
        <taxon>Haptophyta</taxon>
        <taxon>Prymnesiophyceae</taxon>
        <taxon>Prymnesiales</taxon>
        <taxon>Prymnesiaceae</taxon>
        <taxon>Prymnesium</taxon>
    </lineage>
</organism>
<evidence type="ECO:0000256" key="5">
    <source>
        <dbReference type="ARBA" id="ARBA00023004"/>
    </source>
</evidence>
<feature type="transmembrane region" description="Helical" evidence="6">
    <location>
        <begin position="21"/>
        <end position="45"/>
    </location>
</feature>
<name>A0AB34JSN7_PRYPA</name>
<sequence length="324" mass="34843">MGKRARRGGSREKEGQEEGAPRLRVLTAVAVAALASGVLGLLALARGGPRPAQGDGSAVSRSLRLEELQPGPVRRVSCHAKSYRPIVPGCTPAPNDCGFRIVDGLISQEEVDALRKIAQRGMALGGGAGGPTILDLHSGALSLEDKFIDVWMAFNLSRRKAYTQSELLVYHEVTQRLAAEVEATFGVSGVMLTSPTFFSRISADRPPRIPNDEYWHSHIDKQQYGSFVYTVLLYLSDQGVDFEGGSLCFDSPKTKRAVSRVAPHPGRAVLFTSGEEHPHHVEQVTSGSRLALTVAFTCNPDTAIHNFLGRALPDEGSSNSDTNG</sequence>
<evidence type="ECO:0000259" key="7">
    <source>
        <dbReference type="PROSITE" id="PS51471"/>
    </source>
</evidence>
<reference evidence="8 9" key="1">
    <citation type="journal article" date="2024" name="Science">
        <title>Giant polyketide synthase enzymes in the biosynthesis of giant marine polyether toxins.</title>
        <authorList>
            <person name="Fallon T.R."/>
            <person name="Shende V.V."/>
            <person name="Wierzbicki I.H."/>
            <person name="Pendleton A.L."/>
            <person name="Watervoot N.F."/>
            <person name="Auber R.P."/>
            <person name="Gonzalez D.J."/>
            <person name="Wisecaver J.H."/>
            <person name="Moore B.S."/>
        </authorList>
    </citation>
    <scope>NUCLEOTIDE SEQUENCE [LARGE SCALE GENOMIC DNA]</scope>
    <source>
        <strain evidence="8 9">12B1</strain>
    </source>
</reference>
<evidence type="ECO:0000256" key="3">
    <source>
        <dbReference type="ARBA" id="ARBA00022964"/>
    </source>
</evidence>
<proteinExistence type="predicted"/>
<comment type="cofactor">
    <cofactor evidence="1">
        <name>L-ascorbate</name>
        <dbReference type="ChEBI" id="CHEBI:38290"/>
    </cofactor>
</comment>
<dbReference type="InterPro" id="IPR039210">
    <property type="entry name" value="OGFOD3"/>
</dbReference>
<accession>A0AB34JSN7</accession>
<dbReference type="PANTHER" id="PTHR14650">
    <property type="entry name" value="PROLYL HYDROXYLASE-RELATED"/>
    <property type="match status" value="1"/>
</dbReference>
<evidence type="ECO:0000256" key="2">
    <source>
        <dbReference type="ARBA" id="ARBA00022723"/>
    </source>
</evidence>
<evidence type="ECO:0000256" key="1">
    <source>
        <dbReference type="ARBA" id="ARBA00001961"/>
    </source>
</evidence>
<dbReference type="Proteomes" id="UP001515480">
    <property type="component" value="Unassembled WGS sequence"/>
</dbReference>
<keyword evidence="6" id="KW-1133">Transmembrane helix</keyword>
<dbReference type="PANTHER" id="PTHR14650:SF1">
    <property type="entry name" value="2-OXOGLUTARATE AND IRON-DEPENDENT OXYGENASE DOMAIN-CONTAINING PROTEIN 3"/>
    <property type="match status" value="1"/>
</dbReference>
<evidence type="ECO:0000256" key="4">
    <source>
        <dbReference type="ARBA" id="ARBA00023002"/>
    </source>
</evidence>
<gene>
    <name evidence="8" type="ORF">AB1Y20_019475</name>
</gene>
<dbReference type="Gene3D" id="2.60.120.620">
    <property type="entry name" value="q2cbj1_9rhob like domain"/>
    <property type="match status" value="1"/>
</dbReference>
<dbReference type="GO" id="GO:0005506">
    <property type="term" value="F:iron ion binding"/>
    <property type="evidence" value="ECO:0007669"/>
    <property type="project" value="InterPro"/>
</dbReference>
<feature type="domain" description="Fe2OG dioxygenase" evidence="7">
    <location>
        <begin position="196"/>
        <end position="300"/>
    </location>
</feature>
<dbReference type="Pfam" id="PF13640">
    <property type="entry name" value="2OG-FeII_Oxy_3"/>
    <property type="match status" value="1"/>
</dbReference>
<evidence type="ECO:0000313" key="9">
    <source>
        <dbReference type="Proteomes" id="UP001515480"/>
    </source>
</evidence>
<keyword evidence="4" id="KW-0560">Oxidoreductase</keyword>
<dbReference type="InterPro" id="IPR006620">
    <property type="entry name" value="Pro_4_hyd_alph"/>
</dbReference>
<keyword evidence="6" id="KW-0472">Membrane</keyword>
<evidence type="ECO:0000313" key="8">
    <source>
        <dbReference type="EMBL" id="KAL1524585.1"/>
    </source>
</evidence>
<evidence type="ECO:0000256" key="6">
    <source>
        <dbReference type="SAM" id="Phobius"/>
    </source>
</evidence>